<dbReference type="PROSITE" id="PS00137">
    <property type="entry name" value="SUBTILASE_HIS"/>
    <property type="match status" value="1"/>
</dbReference>
<organism evidence="12 13">
    <name type="scientific">Paenisporosarcina cavernae</name>
    <dbReference type="NCBI Taxonomy" id="2320858"/>
    <lineage>
        <taxon>Bacteria</taxon>
        <taxon>Bacillati</taxon>
        <taxon>Bacillota</taxon>
        <taxon>Bacilli</taxon>
        <taxon>Bacillales</taxon>
        <taxon>Caryophanaceae</taxon>
        <taxon>Paenisporosarcina</taxon>
    </lineage>
</organism>
<dbReference type="PRINTS" id="PR00723">
    <property type="entry name" value="SUBTILISIN"/>
</dbReference>
<keyword evidence="3" id="KW-0479">Metal-binding</keyword>
<dbReference type="Gene3D" id="3.30.70.80">
    <property type="entry name" value="Peptidase S8 propeptide/proteinase inhibitor I9"/>
    <property type="match status" value="1"/>
</dbReference>
<dbReference type="PROSITE" id="PS00138">
    <property type="entry name" value="SUBTILASE_SER"/>
    <property type="match status" value="1"/>
</dbReference>
<accession>A0A385YT96</accession>
<feature type="domain" description="SLH" evidence="11">
    <location>
        <begin position="479"/>
        <end position="532"/>
    </location>
</feature>
<name>A0A385YT96_9BACL</name>
<feature type="compositionally biased region" description="Polar residues" evidence="9">
    <location>
        <begin position="371"/>
        <end position="387"/>
    </location>
</feature>
<dbReference type="SUPFAM" id="SSF52743">
    <property type="entry name" value="Subtilisin-like"/>
    <property type="match status" value="1"/>
</dbReference>
<dbReference type="PANTHER" id="PTHR43806:SF11">
    <property type="entry name" value="CEREVISIN-RELATED"/>
    <property type="match status" value="1"/>
</dbReference>
<feature type="active site" description="Charge relay system" evidence="6 7">
    <location>
        <position position="125"/>
    </location>
</feature>
<reference evidence="13" key="1">
    <citation type="submission" date="2018-09" db="EMBL/GenBank/DDBJ databases">
        <authorList>
            <person name="Zhu H."/>
        </authorList>
    </citation>
    <scope>NUCLEOTIDE SEQUENCE [LARGE SCALE GENOMIC DNA]</scope>
    <source>
        <strain evidence="13">K2R23-3</strain>
    </source>
</reference>
<dbReference type="InterPro" id="IPR000209">
    <property type="entry name" value="Peptidase_S8/S53_dom"/>
</dbReference>
<dbReference type="PROSITE" id="PS51892">
    <property type="entry name" value="SUBTILASE"/>
    <property type="match status" value="1"/>
</dbReference>
<evidence type="ECO:0000313" key="12">
    <source>
        <dbReference type="EMBL" id="AYC28908.1"/>
    </source>
</evidence>
<evidence type="ECO:0000256" key="4">
    <source>
        <dbReference type="ARBA" id="ARBA00022801"/>
    </source>
</evidence>
<keyword evidence="2 7" id="KW-0645">Protease</keyword>
<dbReference type="OrthoDB" id="9798386at2"/>
<keyword evidence="4 7" id="KW-0378">Hydrolase</keyword>
<evidence type="ECO:0000256" key="3">
    <source>
        <dbReference type="ARBA" id="ARBA00022723"/>
    </source>
</evidence>
<dbReference type="InterPro" id="IPR037045">
    <property type="entry name" value="S8pro/Inhibitor_I9_sf"/>
</dbReference>
<dbReference type="PROSITE" id="PS00136">
    <property type="entry name" value="SUBTILASE_ASP"/>
    <property type="match status" value="1"/>
</dbReference>
<dbReference type="InterPro" id="IPR022398">
    <property type="entry name" value="Peptidase_S8_His-AS"/>
</dbReference>
<dbReference type="InterPro" id="IPR023827">
    <property type="entry name" value="Peptidase_S8_Asp-AS"/>
</dbReference>
<feature type="region of interest" description="Disordered" evidence="9">
    <location>
        <begin position="368"/>
        <end position="417"/>
    </location>
</feature>
<dbReference type="Pfam" id="PF00082">
    <property type="entry name" value="Peptidase_S8"/>
    <property type="match status" value="1"/>
</dbReference>
<dbReference type="Proteomes" id="UP000265725">
    <property type="component" value="Chromosome"/>
</dbReference>
<evidence type="ECO:0000256" key="5">
    <source>
        <dbReference type="ARBA" id="ARBA00022825"/>
    </source>
</evidence>
<evidence type="ECO:0000256" key="10">
    <source>
        <dbReference type="SAM" id="SignalP"/>
    </source>
</evidence>
<evidence type="ECO:0000256" key="7">
    <source>
        <dbReference type="PROSITE-ProRule" id="PRU01240"/>
    </source>
</evidence>
<comment type="similarity">
    <text evidence="1 7 8">Belongs to the peptidase S8 family.</text>
</comment>
<dbReference type="KEGG" id="paek:D3873_03120"/>
<evidence type="ECO:0000256" key="9">
    <source>
        <dbReference type="SAM" id="MobiDB-lite"/>
    </source>
</evidence>
<protein>
    <recommendedName>
        <fullName evidence="11">SLH domain-containing protein</fullName>
    </recommendedName>
</protein>
<evidence type="ECO:0000256" key="8">
    <source>
        <dbReference type="RuleBase" id="RU003355"/>
    </source>
</evidence>
<evidence type="ECO:0000256" key="1">
    <source>
        <dbReference type="ARBA" id="ARBA00011073"/>
    </source>
</evidence>
<keyword evidence="5 7" id="KW-0720">Serine protease</keyword>
<evidence type="ECO:0000259" key="11">
    <source>
        <dbReference type="PROSITE" id="PS51272"/>
    </source>
</evidence>
<keyword evidence="10" id="KW-0732">Signal</keyword>
<dbReference type="PROSITE" id="PS51272">
    <property type="entry name" value="SLH"/>
    <property type="match status" value="3"/>
</dbReference>
<feature type="active site" description="Charge relay system" evidence="6 7">
    <location>
        <position position="155"/>
    </location>
</feature>
<dbReference type="InterPro" id="IPR023828">
    <property type="entry name" value="Peptidase_S8_Ser-AS"/>
</dbReference>
<dbReference type="EMBL" id="CP032418">
    <property type="protein sequence ID" value="AYC28908.1"/>
    <property type="molecule type" value="Genomic_DNA"/>
</dbReference>
<keyword evidence="13" id="KW-1185">Reference proteome</keyword>
<dbReference type="InterPro" id="IPR036852">
    <property type="entry name" value="Peptidase_S8/S53_dom_sf"/>
</dbReference>
<feature type="domain" description="SLH" evidence="11">
    <location>
        <begin position="415"/>
        <end position="478"/>
    </location>
</feature>
<dbReference type="GO" id="GO:0004252">
    <property type="term" value="F:serine-type endopeptidase activity"/>
    <property type="evidence" value="ECO:0007669"/>
    <property type="project" value="UniProtKB-UniRule"/>
</dbReference>
<dbReference type="Gene3D" id="3.40.50.200">
    <property type="entry name" value="Peptidase S8/S53 domain"/>
    <property type="match status" value="1"/>
</dbReference>
<dbReference type="GO" id="GO:0046872">
    <property type="term" value="F:metal ion binding"/>
    <property type="evidence" value="ECO:0007669"/>
    <property type="project" value="UniProtKB-KW"/>
</dbReference>
<dbReference type="CDD" id="cd07477">
    <property type="entry name" value="Peptidases_S8_Subtilisin_subset"/>
    <property type="match status" value="1"/>
</dbReference>
<feature type="domain" description="SLH" evidence="11">
    <location>
        <begin position="533"/>
        <end position="587"/>
    </location>
</feature>
<proteinExistence type="inferred from homology"/>
<dbReference type="InterPro" id="IPR001119">
    <property type="entry name" value="SLH_dom"/>
</dbReference>
<evidence type="ECO:0000256" key="6">
    <source>
        <dbReference type="PIRSR" id="PIRSR615500-1"/>
    </source>
</evidence>
<dbReference type="InterPro" id="IPR034202">
    <property type="entry name" value="Subtilisin_Carlsberg-like"/>
</dbReference>
<feature type="chain" id="PRO_5017437410" description="SLH domain-containing protein" evidence="10">
    <location>
        <begin position="26"/>
        <end position="587"/>
    </location>
</feature>
<dbReference type="InterPro" id="IPR050131">
    <property type="entry name" value="Peptidase_S8_subtilisin-like"/>
</dbReference>
<evidence type="ECO:0000256" key="2">
    <source>
        <dbReference type="ARBA" id="ARBA00022670"/>
    </source>
</evidence>
<feature type="signal peptide" evidence="10">
    <location>
        <begin position="1"/>
        <end position="25"/>
    </location>
</feature>
<gene>
    <name evidence="12" type="ORF">D3873_03120</name>
</gene>
<dbReference type="GO" id="GO:0006508">
    <property type="term" value="P:proteolysis"/>
    <property type="evidence" value="ECO:0007669"/>
    <property type="project" value="UniProtKB-KW"/>
</dbReference>
<sequence length="587" mass="63622">MKKIILFIPILFLSFFFFSPQTMNATITDKARVIVTFEDSISSRALQKAQADITMTSENEEIVAAEIPVSYIDDLRRDPSVQKVELDPIVKVNADFMEYGLTLTEIPQAWNENFFGNGVKVAIIDSGIASHEDLHIAGGVSFVDYTTSFSDDNGHGTHVAGIIAAQHNSIGVAGIAPNVDLFSVKSMNQDGESYLSDVIAGIDWSIEHQMDIINMSFGTQVDSFAFHTILQKAEAAGILLVGAAGNDGTGFGDTVDYPAKYEEVIAVSAVDQNSRHASFSSTGPALEIAAPGVGIASTYIGNQYARMSGTSMAAPYVAGYAALLKQAYPTKSTTELRKILTATSTDLGDIGRDILYGFGLLHASSLDVDSETTSPTQPVNEPTATDTVDNEKVVPPLLPEPTPDESPEPEKTPAKSPEFVDVPTNFWAHDAIQQLTELGIINGFPNGTFAPSNSIRRDHVAAMLYRLNPVESPSTEEVFKDVSSSYSFYKEIYAMKQQGVFSGNNGYFFPREKLTRAEMAKILVEVFDLTGSADAPFKDVSQNMWAKTYIDILYANNITKGSAGNFHPAAPVTRAEFAVFVTRALEK</sequence>
<evidence type="ECO:0000313" key="13">
    <source>
        <dbReference type="Proteomes" id="UP000265725"/>
    </source>
</evidence>
<dbReference type="InterPro" id="IPR015500">
    <property type="entry name" value="Peptidase_S8_subtilisin-rel"/>
</dbReference>
<feature type="active site" description="Charge relay system" evidence="6 7">
    <location>
        <position position="311"/>
    </location>
</feature>
<dbReference type="AlphaFoldDB" id="A0A385YT96"/>
<dbReference type="PANTHER" id="PTHR43806">
    <property type="entry name" value="PEPTIDASE S8"/>
    <property type="match status" value="1"/>
</dbReference>
<dbReference type="Pfam" id="PF00395">
    <property type="entry name" value="SLH"/>
    <property type="match status" value="3"/>
</dbReference>
<dbReference type="RefSeq" id="WP_119882650.1">
    <property type="nucleotide sequence ID" value="NZ_CP032418.1"/>
</dbReference>